<evidence type="ECO:0000256" key="18">
    <source>
        <dbReference type="ARBA" id="ARBA00022949"/>
    </source>
</evidence>
<evidence type="ECO:0000256" key="19">
    <source>
        <dbReference type="ARBA" id="ARBA00022968"/>
    </source>
</evidence>
<sequence>MNQPMPKQKLALNLSLLVAPKGLGLPSMALADSEKVLGCYARAMVIPHRLLQGLQRQRGILQRDEHGGYKLLGSAGNASCRRIPRKMKTWLKWLLGILMGAVVVTVVAVPVALLATKGKEDTRKTFTLEDYFGDEYRAKSFGLKWVSENEFLFRTKDNVLIYNVDNEKTTEMISNTTIYNSNSSFYTLSDNRNYALLQYNYEKLWRHSYTASYHIYDTVKGEIVTANVLPNQIQYITWSPVGNKLAYVWENNIYIKETPGGSSIQITTNGEHNKILNGIPDWVYEEEMFSTNYALWWSPDAASLAYVEFNDTDVPAIEYSFYGEDSDQYPKTVVIPYPKAGAKNPTVRLFVVNTASLPAFNSVEIPPPAELRTIDYYINGMNWVTNGKMAVQWLRRIQNVSLLTVCDFAAPAWNCQPPVYEQSTTGWVGYFQPSSPYFTQDGQKYYKVISNKEGFKHIHLFEGAKEPVAITSGKWEVTSITTVASNLLYYISNEGFPGRRQLYKIRLDGGSNSAQCVTCNIRQERCQQYSAYFSKDSKYYALNCNGPGVPIYTLYNSSNDKEMHIMEDNEELKLLLDEVQMPTKENKSIIIDGFELWYQLTLPPNFDKSKKYPLLIDVYGGPCSQKVDQYFRLNWATYLASTEKIIVASFDGRGSGYQGDKIMHQLYHKLGTLEVQDQIAAARYFITLGFVDPKRIAIWGWSYGGYVTSMVLGSGSGLFKCGIAVAPVSSWEYYDSIYTERYMGLPTPEDNLENYLSSTVMARAQKFKDVEYLLIHGTADDNVHFQQAAHISKALVDAQVDFDTMWYTDKDHGIGGTANRHIYTHMSHYLKQCFNIQ</sequence>
<evidence type="ECO:0000256" key="1">
    <source>
        <dbReference type="ARBA" id="ARBA00001257"/>
    </source>
</evidence>
<dbReference type="PANTHER" id="PTHR11731:SF128">
    <property type="entry name" value="DIPEPTIDYL PEPTIDASE 4"/>
    <property type="match status" value="1"/>
</dbReference>
<keyword evidence="23" id="KW-0325">Glycoprotein</keyword>
<keyword evidence="18" id="KW-0965">Cell junction</keyword>
<keyword evidence="28" id="KW-0732">Signal</keyword>
<evidence type="ECO:0000256" key="12">
    <source>
        <dbReference type="ARBA" id="ARBA00022525"/>
    </source>
</evidence>
<keyword evidence="14 27" id="KW-0812">Transmembrane</keyword>
<evidence type="ECO:0000256" key="2">
    <source>
        <dbReference type="ARBA" id="ARBA00004285"/>
    </source>
</evidence>
<keyword evidence="17" id="KW-0130">Cell adhesion</keyword>
<evidence type="ECO:0000256" key="8">
    <source>
        <dbReference type="ARBA" id="ARBA00012062"/>
    </source>
</evidence>
<evidence type="ECO:0000259" key="30">
    <source>
        <dbReference type="Pfam" id="PF00930"/>
    </source>
</evidence>
<name>A0A6I8PX68_XENTR</name>
<evidence type="ECO:0000256" key="22">
    <source>
        <dbReference type="ARBA" id="ARBA00023157"/>
    </source>
</evidence>
<evidence type="ECO:0000256" key="5">
    <source>
        <dbReference type="ARBA" id="ARBA00004613"/>
    </source>
</evidence>
<dbReference type="InParanoid" id="A0A6I8PX68"/>
<dbReference type="GO" id="GO:0031258">
    <property type="term" value="C:lamellipodium membrane"/>
    <property type="evidence" value="ECO:0007669"/>
    <property type="project" value="UniProtKB-SubCell"/>
</dbReference>
<evidence type="ECO:0000256" key="25">
    <source>
        <dbReference type="ARBA" id="ARBA00030567"/>
    </source>
</evidence>
<dbReference type="FunFam" id="3.40.50.1820:FF:000003">
    <property type="entry name" value="Dipeptidyl peptidase 4"/>
    <property type="match status" value="1"/>
</dbReference>
<dbReference type="GeneTree" id="ENSGT00940000161291"/>
<evidence type="ECO:0000256" key="26">
    <source>
        <dbReference type="ARBA" id="ARBA00031284"/>
    </source>
</evidence>
<keyword evidence="12" id="KW-0964">Secreted</keyword>
<keyword evidence="16" id="KW-0720">Serine protease</keyword>
<keyword evidence="22" id="KW-1015">Disulfide bond</keyword>
<gene>
    <name evidence="31" type="primary">fap</name>
</gene>
<dbReference type="PROSITE" id="PS00708">
    <property type="entry name" value="PRO_ENDOPEP_SER"/>
    <property type="match status" value="1"/>
</dbReference>
<accession>A0A6I8PX68</accession>
<dbReference type="GO" id="GO:0004252">
    <property type="term" value="F:serine-type endopeptidase activity"/>
    <property type="evidence" value="ECO:0007669"/>
    <property type="project" value="InterPro"/>
</dbReference>
<evidence type="ECO:0000256" key="23">
    <source>
        <dbReference type="ARBA" id="ARBA00023180"/>
    </source>
</evidence>
<keyword evidence="21 27" id="KW-0472">Membrane</keyword>
<evidence type="ECO:0000256" key="28">
    <source>
        <dbReference type="SAM" id="SignalP"/>
    </source>
</evidence>
<reference evidence="31" key="2">
    <citation type="submission" date="2020-05" db="UniProtKB">
        <authorList>
            <consortium name="Ensembl"/>
        </authorList>
    </citation>
    <scope>IDENTIFICATION</scope>
</reference>
<dbReference type="GO" id="GO:0008239">
    <property type="term" value="F:dipeptidyl-peptidase activity"/>
    <property type="evidence" value="ECO:0007669"/>
    <property type="project" value="UniProtKB-EC"/>
</dbReference>
<dbReference type="Ensembl" id="ENSXETT00000062122">
    <property type="protein sequence ID" value="ENSXETP00000058751"/>
    <property type="gene ID" value="ENSXETG00000033310"/>
</dbReference>
<dbReference type="EC" id="3.4.14.5" evidence="8"/>
<evidence type="ECO:0000256" key="17">
    <source>
        <dbReference type="ARBA" id="ARBA00022889"/>
    </source>
</evidence>
<reference evidence="31" key="1">
    <citation type="journal article" date="2010" name="Science">
        <title>The genome of the Western clawed frog Xenopus tropicalis.</title>
        <authorList>
            <person name="Hellsten U."/>
            <person name="Harland R.M."/>
            <person name="Gilchrist M.J."/>
            <person name="Hendrix D."/>
            <person name="Jurka J."/>
            <person name="Kapitonov V."/>
            <person name="Ovcharenko I."/>
            <person name="Putnam N.H."/>
            <person name="Shu S."/>
            <person name="Taher L."/>
            <person name="Blitz I.L."/>
            <person name="Blumberg B."/>
            <person name="Dichmann D.S."/>
            <person name="Dubchak I."/>
            <person name="Amaya E."/>
            <person name="Detter J.C."/>
            <person name="Fletcher R."/>
            <person name="Gerhard D.S."/>
            <person name="Goodstein D."/>
            <person name="Graves T."/>
            <person name="Grigoriev I.V."/>
            <person name="Grimwood J."/>
            <person name="Kawashima T."/>
            <person name="Lindquist E."/>
            <person name="Lucas S.M."/>
            <person name="Mead P.E."/>
            <person name="Mitros T."/>
            <person name="Ogino H."/>
            <person name="Ohta Y."/>
            <person name="Poliakov A.V."/>
            <person name="Pollet N."/>
            <person name="Robert J."/>
            <person name="Salamov A."/>
            <person name="Sater A.K."/>
            <person name="Schmutz J."/>
            <person name="Terry A."/>
            <person name="Vize P.D."/>
            <person name="Warren W.C."/>
            <person name="Wells D."/>
            <person name="Wills A."/>
            <person name="Wilson R.K."/>
            <person name="Zimmerman L.B."/>
            <person name="Zorn A.M."/>
            <person name="Grainger R."/>
            <person name="Grammer T."/>
            <person name="Khokha M.K."/>
            <person name="Richardson P.M."/>
            <person name="Rokhsar D.S."/>
        </authorList>
    </citation>
    <scope>NUCLEOTIDE SEQUENCE [LARGE SCALE GENOMIC DNA]</scope>
    <source>
        <strain evidence="31">Nigerian</strain>
    </source>
</reference>
<dbReference type="InterPro" id="IPR002469">
    <property type="entry name" value="Peptidase_S9B_N"/>
</dbReference>
<protein>
    <recommendedName>
        <fullName evidence="9">Dipeptidyl peptidase 4</fullName>
        <ecNumber evidence="8">3.4.14.5</ecNumber>
    </recommendedName>
    <alternativeName>
        <fullName evidence="25">Dipeptidyl peptidase IV</fullName>
    </alternativeName>
    <alternativeName>
        <fullName evidence="26">T-cell activation antigen CD26</fullName>
    </alternativeName>
</protein>
<dbReference type="GO" id="GO:0006508">
    <property type="term" value="P:proteolysis"/>
    <property type="evidence" value="ECO:0007669"/>
    <property type="project" value="UniProtKB-KW"/>
</dbReference>
<dbReference type="SUPFAM" id="SSF53474">
    <property type="entry name" value="alpha/beta-Hydrolases"/>
    <property type="match status" value="1"/>
</dbReference>
<dbReference type="GO" id="GO:0005576">
    <property type="term" value="C:extracellular region"/>
    <property type="evidence" value="ECO:0007669"/>
    <property type="project" value="UniProtKB-SubCell"/>
</dbReference>
<evidence type="ECO:0000256" key="14">
    <source>
        <dbReference type="ARBA" id="ARBA00022692"/>
    </source>
</evidence>
<dbReference type="AlphaFoldDB" id="A0A6I8PX68"/>
<evidence type="ECO:0000256" key="27">
    <source>
        <dbReference type="SAM" id="Phobius"/>
    </source>
</evidence>
<organism evidence="31">
    <name type="scientific">Xenopus tropicalis</name>
    <name type="common">Western clawed frog</name>
    <name type="synonym">Silurana tropicalis</name>
    <dbReference type="NCBI Taxonomy" id="8364"/>
    <lineage>
        <taxon>Eukaryota</taxon>
        <taxon>Metazoa</taxon>
        <taxon>Chordata</taxon>
        <taxon>Craniata</taxon>
        <taxon>Vertebrata</taxon>
        <taxon>Euteleostomi</taxon>
        <taxon>Amphibia</taxon>
        <taxon>Batrachia</taxon>
        <taxon>Anura</taxon>
        <taxon>Pipoidea</taxon>
        <taxon>Pipidae</taxon>
        <taxon>Xenopodinae</taxon>
        <taxon>Xenopus</taxon>
        <taxon>Silurana</taxon>
    </lineage>
</organism>
<evidence type="ECO:0000256" key="7">
    <source>
        <dbReference type="ARBA" id="ARBA00010036"/>
    </source>
</evidence>
<dbReference type="InterPro" id="IPR050278">
    <property type="entry name" value="Serine_Prot_S9B/DPPIV"/>
</dbReference>
<evidence type="ECO:0000256" key="16">
    <source>
        <dbReference type="ARBA" id="ARBA00022825"/>
    </source>
</evidence>
<keyword evidence="20 27" id="KW-1133">Transmembrane helix</keyword>
<dbReference type="Bgee" id="ENSXETG00000033310">
    <property type="expression patterns" value="Expressed in lung and 3 other cell types or tissues"/>
</dbReference>
<keyword evidence="11" id="KW-1003">Cell membrane</keyword>
<dbReference type="GO" id="GO:0004177">
    <property type="term" value="F:aminopeptidase activity"/>
    <property type="evidence" value="ECO:0007669"/>
    <property type="project" value="UniProtKB-KW"/>
</dbReference>
<evidence type="ECO:0000256" key="6">
    <source>
        <dbReference type="ARBA" id="ARBA00004655"/>
    </source>
</evidence>
<evidence type="ECO:0000256" key="13">
    <source>
        <dbReference type="ARBA" id="ARBA00022670"/>
    </source>
</evidence>
<evidence type="ECO:0000256" key="4">
    <source>
        <dbReference type="ARBA" id="ARBA00004485"/>
    </source>
</evidence>
<proteinExistence type="inferred from homology"/>
<evidence type="ECO:0000256" key="11">
    <source>
        <dbReference type="ARBA" id="ARBA00022475"/>
    </source>
</evidence>
<dbReference type="GO" id="GO:0007155">
    <property type="term" value="P:cell adhesion"/>
    <property type="evidence" value="ECO:0007669"/>
    <property type="project" value="UniProtKB-KW"/>
</dbReference>
<dbReference type="Gene3D" id="2.140.10.30">
    <property type="entry name" value="Dipeptidylpeptidase IV, N-terminal domain"/>
    <property type="match status" value="1"/>
</dbReference>
<evidence type="ECO:0000259" key="29">
    <source>
        <dbReference type="Pfam" id="PF00326"/>
    </source>
</evidence>
<dbReference type="InterPro" id="IPR001375">
    <property type="entry name" value="Peptidase_S9_cat"/>
</dbReference>
<feature type="domain" description="Dipeptidylpeptidase IV N-terminal" evidence="30">
    <location>
        <begin position="189"/>
        <end position="550"/>
    </location>
</feature>
<feature type="transmembrane region" description="Helical" evidence="27">
    <location>
        <begin position="93"/>
        <end position="115"/>
    </location>
</feature>
<keyword evidence="10" id="KW-0031">Aminopeptidase</keyword>
<dbReference type="GO" id="GO:0016324">
    <property type="term" value="C:apical plasma membrane"/>
    <property type="evidence" value="ECO:0007669"/>
    <property type="project" value="UniProtKB-SubCell"/>
</dbReference>
<evidence type="ECO:0000313" key="31">
    <source>
        <dbReference type="Ensembl" id="ENSXETP00000058751"/>
    </source>
</evidence>
<keyword evidence="24" id="KW-0966">Cell projection</keyword>
<dbReference type="SUPFAM" id="SSF82171">
    <property type="entry name" value="DPP6 N-terminal domain-like"/>
    <property type="match status" value="1"/>
</dbReference>
<evidence type="ECO:0000256" key="21">
    <source>
        <dbReference type="ARBA" id="ARBA00023136"/>
    </source>
</evidence>
<evidence type="ECO:0000256" key="3">
    <source>
        <dbReference type="ARBA" id="ARBA00004341"/>
    </source>
</evidence>
<keyword evidence="13" id="KW-0645">Protease</keyword>
<evidence type="ECO:0000256" key="24">
    <source>
        <dbReference type="ARBA" id="ARBA00023273"/>
    </source>
</evidence>
<evidence type="ECO:0000256" key="20">
    <source>
        <dbReference type="ARBA" id="ARBA00022989"/>
    </source>
</evidence>
<comment type="catalytic activity">
    <reaction evidence="1">
        <text>Release of an N-terminal dipeptide, Xaa-Yaa-|-Zaa-, from a polypeptide, preferentially when Yaa is Pro, provided Zaa is neither Pro nor hydroxyproline.</text>
        <dbReference type="EC" id="3.4.14.5"/>
    </reaction>
</comment>
<dbReference type="Pfam" id="PF00930">
    <property type="entry name" value="DPPIV_N"/>
    <property type="match status" value="1"/>
</dbReference>
<feature type="chain" id="PRO_5030155091" description="Dipeptidyl peptidase 4" evidence="28">
    <location>
        <begin position="25"/>
        <end position="837"/>
    </location>
</feature>
<keyword evidence="19" id="KW-0735">Signal-anchor</keyword>
<feature type="domain" description="Peptidase S9 prolyl oligopeptidase catalytic" evidence="29">
    <location>
        <begin position="633"/>
        <end position="835"/>
    </location>
</feature>
<comment type="similarity">
    <text evidence="7">Belongs to the peptidase S9B family. DPPIV subfamily.</text>
</comment>
<dbReference type="Pfam" id="PF00326">
    <property type="entry name" value="Peptidase_S9"/>
    <property type="match status" value="1"/>
</dbReference>
<comment type="subcellular location">
    <subcellularLocation>
        <location evidence="6">Apical cell membrane</location>
        <topology evidence="6">Single-pass type II membrane protein</topology>
    </subcellularLocation>
    <subcellularLocation>
        <location evidence="3">Cell projection</location>
        <location evidence="3">Invadopodium membrane</location>
        <topology evidence="3">Single-pass type II membrane protein</topology>
    </subcellularLocation>
    <subcellularLocation>
        <location evidence="4">Cell projection</location>
        <location evidence="4">Lamellipodium membrane</location>
        <topology evidence="4">Single-pass type II membrane protein</topology>
    </subcellularLocation>
    <subcellularLocation>
        <location evidence="2">Membrane raft</location>
    </subcellularLocation>
    <subcellularLocation>
        <location evidence="5">Secreted</location>
    </subcellularLocation>
</comment>
<feature type="signal peptide" evidence="28">
    <location>
        <begin position="1"/>
        <end position="24"/>
    </location>
</feature>
<dbReference type="InterPro" id="IPR029058">
    <property type="entry name" value="AB_hydrolase_fold"/>
</dbReference>
<dbReference type="GO" id="GO:0045121">
    <property type="term" value="C:membrane raft"/>
    <property type="evidence" value="ECO:0007669"/>
    <property type="project" value="UniProtKB-SubCell"/>
</dbReference>
<evidence type="ECO:0000256" key="15">
    <source>
        <dbReference type="ARBA" id="ARBA00022801"/>
    </source>
</evidence>
<evidence type="ECO:0000256" key="9">
    <source>
        <dbReference type="ARBA" id="ARBA00014711"/>
    </source>
</evidence>
<dbReference type="PANTHER" id="PTHR11731">
    <property type="entry name" value="PROTEASE FAMILY S9B,C DIPEPTIDYL-PEPTIDASE IV-RELATED"/>
    <property type="match status" value="1"/>
</dbReference>
<dbReference type="Gene3D" id="3.40.50.1820">
    <property type="entry name" value="alpha/beta hydrolase"/>
    <property type="match status" value="1"/>
</dbReference>
<dbReference type="FunCoup" id="A0A6I8PX68">
    <property type="interactions" value="491"/>
</dbReference>
<keyword evidence="15" id="KW-0378">Hydrolase</keyword>
<dbReference type="InterPro" id="IPR002471">
    <property type="entry name" value="Pept_S9_AS"/>
</dbReference>
<evidence type="ECO:0000256" key="10">
    <source>
        <dbReference type="ARBA" id="ARBA00022438"/>
    </source>
</evidence>